<proteinExistence type="predicted"/>
<reference evidence="2 3" key="1">
    <citation type="submission" date="2020-08" db="EMBL/GenBank/DDBJ databases">
        <title>Genome sequencing of Purple Non-Sulfur Bacteria from various extreme environments.</title>
        <authorList>
            <person name="Mayer M."/>
        </authorList>
    </citation>
    <scope>NUCLEOTIDE SEQUENCE [LARGE SCALE GENOMIC DNA]</scope>
    <source>
        <strain evidence="2 3">JA135</strain>
    </source>
</reference>
<accession>A0A7W6WJN8</accession>
<gene>
    <name evidence="2" type="ORF">GGD88_000409</name>
</gene>
<dbReference type="SUPFAM" id="SSF159894">
    <property type="entry name" value="YgaC/TfoX-N like"/>
    <property type="match status" value="1"/>
</dbReference>
<dbReference type="Proteomes" id="UP000555728">
    <property type="component" value="Unassembled WGS sequence"/>
</dbReference>
<feature type="domain" description="TfoX N-terminal" evidence="1">
    <location>
        <begin position="20"/>
        <end position="130"/>
    </location>
</feature>
<dbReference type="Gene3D" id="3.30.1460.30">
    <property type="entry name" value="YgaC/TfoX-N like chaperone"/>
    <property type="match status" value="2"/>
</dbReference>
<dbReference type="AlphaFoldDB" id="A0A7W6WJN8"/>
<dbReference type="RefSeq" id="WP_184431219.1">
    <property type="nucleotide sequence ID" value="NZ_JACIGI010000003.1"/>
</dbReference>
<evidence type="ECO:0000313" key="3">
    <source>
        <dbReference type="Proteomes" id="UP000555728"/>
    </source>
</evidence>
<keyword evidence="3" id="KW-1185">Reference proteome</keyword>
<name>A0A7W6WJN8_9PROT</name>
<organism evidence="2 3">
    <name type="scientific">Roseospira goensis</name>
    <dbReference type="NCBI Taxonomy" id="391922"/>
    <lineage>
        <taxon>Bacteria</taxon>
        <taxon>Pseudomonadati</taxon>
        <taxon>Pseudomonadota</taxon>
        <taxon>Alphaproteobacteria</taxon>
        <taxon>Rhodospirillales</taxon>
        <taxon>Rhodospirillaceae</taxon>
        <taxon>Roseospira</taxon>
    </lineage>
</organism>
<dbReference type="InterPro" id="IPR007076">
    <property type="entry name" value="TfoX_N"/>
</dbReference>
<protein>
    <recommendedName>
        <fullName evidence="1">TfoX N-terminal domain-containing protein</fullName>
    </recommendedName>
</protein>
<dbReference type="EMBL" id="JACIGI010000003">
    <property type="protein sequence ID" value="MBB4284698.1"/>
    <property type="molecule type" value="Genomic_DNA"/>
</dbReference>
<comment type="caution">
    <text evidence="2">The sequence shown here is derived from an EMBL/GenBank/DDBJ whole genome shotgun (WGS) entry which is preliminary data.</text>
</comment>
<evidence type="ECO:0000313" key="2">
    <source>
        <dbReference type="EMBL" id="MBB4284698.1"/>
    </source>
</evidence>
<evidence type="ECO:0000259" key="1">
    <source>
        <dbReference type="Pfam" id="PF04993"/>
    </source>
</evidence>
<sequence>MTTLARAAHVADAVLPLLRAALGGVETRHSGATIGLYLKGTLFGVIQDGVLLFRVDARTRAAYDAAERDADTADDTSADTDSEKAAADIMTHFEPPGGGALVAASFRRVPPFVLDDEDMLADWGRAAWEAGKRARAAAGS</sequence>
<dbReference type="Pfam" id="PF04993">
    <property type="entry name" value="TfoX_N"/>
    <property type="match status" value="1"/>
</dbReference>